<comment type="caution">
    <text evidence="2">The sequence shown here is derived from an EMBL/GenBank/DDBJ whole genome shotgun (WGS) entry which is preliminary data.</text>
</comment>
<keyword evidence="1" id="KW-0812">Transmembrane</keyword>
<accession>A0A081P0X7</accession>
<gene>
    <name evidence="2" type="ORF">ET33_08675</name>
</gene>
<evidence type="ECO:0000313" key="3">
    <source>
        <dbReference type="Proteomes" id="UP000028123"/>
    </source>
</evidence>
<organism evidence="2 3">
    <name type="scientific">Paenibacillus tyrfis</name>
    <dbReference type="NCBI Taxonomy" id="1501230"/>
    <lineage>
        <taxon>Bacteria</taxon>
        <taxon>Bacillati</taxon>
        <taxon>Bacillota</taxon>
        <taxon>Bacilli</taxon>
        <taxon>Bacillales</taxon>
        <taxon>Paenibacillaceae</taxon>
        <taxon>Paenibacillus</taxon>
    </lineage>
</organism>
<reference evidence="2 3" key="1">
    <citation type="submission" date="2014-06" db="EMBL/GenBank/DDBJ databases">
        <title>Draft genome sequence of Paenibacillus sp. MSt1.</title>
        <authorList>
            <person name="Aw Y.K."/>
            <person name="Ong K.S."/>
            <person name="Gan H.M."/>
            <person name="Lee S.M."/>
        </authorList>
    </citation>
    <scope>NUCLEOTIDE SEQUENCE [LARGE SCALE GENOMIC DNA]</scope>
    <source>
        <strain evidence="2 3">MSt1</strain>
    </source>
</reference>
<proteinExistence type="predicted"/>
<sequence length="171" mass="19843">MSRKWQRMVRKNTKVTNIQRKKNGKETIAESSASDNSVTFKGRSWFLPMILVATGIFCFIIFRGQAGQDQMYWFTGASYIFLALLIYWVRRPLLKIGQDSLTSRRFGGDRTMSADMIDEISVTKDSIFITLKPKGARWGYTKFYHQFPVDAAREKLQEFAQKNQVAFKQES</sequence>
<keyword evidence="1" id="KW-1133">Transmembrane helix</keyword>
<dbReference type="AlphaFoldDB" id="A0A081P0X7"/>
<protein>
    <recommendedName>
        <fullName evidence="4">Methyltransferase</fullName>
    </recommendedName>
</protein>
<dbReference type="EMBL" id="JNVM01000016">
    <property type="protein sequence ID" value="KEQ24350.1"/>
    <property type="molecule type" value="Genomic_DNA"/>
</dbReference>
<keyword evidence="3" id="KW-1185">Reference proteome</keyword>
<dbReference type="Proteomes" id="UP000028123">
    <property type="component" value="Unassembled WGS sequence"/>
</dbReference>
<name>A0A081P0X7_9BACL</name>
<feature type="transmembrane region" description="Helical" evidence="1">
    <location>
        <begin position="45"/>
        <end position="65"/>
    </location>
</feature>
<dbReference type="eggNOG" id="ENOG50337FU">
    <property type="taxonomic scope" value="Bacteria"/>
</dbReference>
<evidence type="ECO:0000256" key="1">
    <source>
        <dbReference type="SAM" id="Phobius"/>
    </source>
</evidence>
<dbReference type="RefSeq" id="WP_200879225.1">
    <property type="nucleotide sequence ID" value="NZ_JNVM01000016.1"/>
</dbReference>
<feature type="transmembrane region" description="Helical" evidence="1">
    <location>
        <begin position="71"/>
        <end position="89"/>
    </location>
</feature>
<keyword evidence="1" id="KW-0472">Membrane</keyword>
<evidence type="ECO:0000313" key="2">
    <source>
        <dbReference type="EMBL" id="KEQ24350.1"/>
    </source>
</evidence>
<evidence type="ECO:0008006" key="4">
    <source>
        <dbReference type="Google" id="ProtNLM"/>
    </source>
</evidence>